<organism evidence="3 4">
    <name type="scientific">Methylobacterium oryzihabitans</name>
    <dbReference type="NCBI Taxonomy" id="2499852"/>
    <lineage>
        <taxon>Bacteria</taxon>
        <taxon>Pseudomonadati</taxon>
        <taxon>Pseudomonadota</taxon>
        <taxon>Alphaproteobacteria</taxon>
        <taxon>Hyphomicrobiales</taxon>
        <taxon>Methylobacteriaceae</taxon>
        <taxon>Methylobacterium</taxon>
    </lineage>
</organism>
<dbReference type="RefSeq" id="WP_127733937.1">
    <property type="nucleotide sequence ID" value="NZ_SACP01000046.1"/>
</dbReference>
<name>A0A437NT22_9HYPH</name>
<dbReference type="AlphaFoldDB" id="A0A437NT22"/>
<feature type="region of interest" description="Disordered" evidence="1">
    <location>
        <begin position="173"/>
        <end position="209"/>
    </location>
</feature>
<dbReference type="EMBL" id="SACP01000046">
    <property type="protein sequence ID" value="RVU13179.1"/>
    <property type="molecule type" value="Genomic_DNA"/>
</dbReference>
<sequence length="244" mass="25320">MSSLDALAARHGVSPDAARHLLDALARGGGYAAQFNHPELGGMGQWSSGGMLMIGDMFNNGLKARVAALCDDLVPLVADLPRQQTGGWGFGGAWWPEELGQPSSSGAQNDARYAVFPQTRRLAIQSGGRTTVYDTGDHLIGGVSQQQSDWRSLTFTSQHGPVSVDDLPVIDGTAPPDSGMPASHAAPVEAPAATPVVPSSPAGAPVPGGGDVLATLERLAELHRKGILTEAEFAAKKSELLARL</sequence>
<protein>
    <submittedName>
        <fullName evidence="3">SHOCT domain-containing protein</fullName>
    </submittedName>
</protein>
<feature type="compositionally biased region" description="Low complexity" evidence="1">
    <location>
        <begin position="181"/>
        <end position="205"/>
    </location>
</feature>
<dbReference type="OrthoDB" id="1778949at2"/>
<feature type="domain" description="SHOCT" evidence="2">
    <location>
        <begin position="215"/>
        <end position="241"/>
    </location>
</feature>
<evidence type="ECO:0000313" key="4">
    <source>
        <dbReference type="Proteomes" id="UP000286997"/>
    </source>
</evidence>
<dbReference type="Proteomes" id="UP000286997">
    <property type="component" value="Unassembled WGS sequence"/>
</dbReference>
<gene>
    <name evidence="3" type="ORF">EOE48_26775</name>
</gene>
<evidence type="ECO:0000259" key="2">
    <source>
        <dbReference type="Pfam" id="PF09851"/>
    </source>
</evidence>
<reference evidence="3 4" key="1">
    <citation type="submission" date="2019-01" db="EMBL/GenBank/DDBJ databases">
        <authorList>
            <person name="Chen W.-M."/>
        </authorList>
    </citation>
    <scope>NUCLEOTIDE SEQUENCE [LARGE SCALE GENOMIC DNA]</scope>
    <source>
        <strain evidence="3 4">TER-1</strain>
    </source>
</reference>
<evidence type="ECO:0000313" key="3">
    <source>
        <dbReference type="EMBL" id="RVU13179.1"/>
    </source>
</evidence>
<dbReference type="Pfam" id="PF09851">
    <property type="entry name" value="SHOCT"/>
    <property type="match status" value="1"/>
</dbReference>
<keyword evidence="4" id="KW-1185">Reference proteome</keyword>
<evidence type="ECO:0000256" key="1">
    <source>
        <dbReference type="SAM" id="MobiDB-lite"/>
    </source>
</evidence>
<accession>A0A437NT22</accession>
<dbReference type="InterPro" id="IPR018649">
    <property type="entry name" value="SHOCT"/>
</dbReference>
<comment type="caution">
    <text evidence="3">The sequence shown here is derived from an EMBL/GenBank/DDBJ whole genome shotgun (WGS) entry which is preliminary data.</text>
</comment>
<proteinExistence type="predicted"/>